<name>A0ABY8EV80_MALFU</name>
<evidence type="ECO:0000313" key="2">
    <source>
        <dbReference type="Proteomes" id="UP000818624"/>
    </source>
</evidence>
<gene>
    <name evidence="1" type="ORF">GLX27_002851</name>
</gene>
<dbReference type="Proteomes" id="UP000818624">
    <property type="component" value="Chromosome 3"/>
</dbReference>
<reference evidence="1 2" key="1">
    <citation type="journal article" date="2020" name="Elife">
        <title>Loss of centromere function drives karyotype evolution in closely related Malassezia species.</title>
        <authorList>
            <person name="Sankaranarayanan S.R."/>
            <person name="Ianiri G."/>
            <person name="Coelho M.A."/>
            <person name="Reza M.H."/>
            <person name="Thimmappa B.C."/>
            <person name="Ganguly P."/>
            <person name="Vadnala R.N."/>
            <person name="Sun S."/>
            <person name="Siddharthan R."/>
            <person name="Tellgren-Roth C."/>
            <person name="Dawson T.L."/>
            <person name="Heitman J."/>
            <person name="Sanyal K."/>
        </authorList>
    </citation>
    <scope>NUCLEOTIDE SEQUENCE [LARGE SCALE GENOMIC DNA]</scope>
    <source>
        <strain evidence="1">CBS14141</strain>
    </source>
</reference>
<dbReference type="EMBL" id="CP046236">
    <property type="protein sequence ID" value="WFD48183.1"/>
    <property type="molecule type" value="Genomic_DNA"/>
</dbReference>
<sequence length="72" mass="7942">MSRINGRFAGQGQEHELQRSVKEPVYIWKRELVVPSALAKPAGSVSGLAERMGIDSAATRSETPLRIPKWVP</sequence>
<proteinExistence type="predicted"/>
<keyword evidence="2" id="KW-1185">Reference proteome</keyword>
<protein>
    <submittedName>
        <fullName evidence="1">Uncharacterized protein</fullName>
    </submittedName>
</protein>
<accession>A0ABY8EV80</accession>
<evidence type="ECO:0000313" key="1">
    <source>
        <dbReference type="EMBL" id="WFD48183.1"/>
    </source>
</evidence>
<organism evidence="1 2">
    <name type="scientific">Malassezia furfur</name>
    <name type="common">Pityriasis versicolor infection agent</name>
    <name type="synonym">Pityrosporum furfur</name>
    <dbReference type="NCBI Taxonomy" id="55194"/>
    <lineage>
        <taxon>Eukaryota</taxon>
        <taxon>Fungi</taxon>
        <taxon>Dikarya</taxon>
        <taxon>Basidiomycota</taxon>
        <taxon>Ustilaginomycotina</taxon>
        <taxon>Malasseziomycetes</taxon>
        <taxon>Malasseziales</taxon>
        <taxon>Malasseziaceae</taxon>
        <taxon>Malassezia</taxon>
    </lineage>
</organism>